<accession>A0ABR8Q2U0</accession>
<reference evidence="1 2" key="1">
    <citation type="submission" date="2020-08" db="EMBL/GenBank/DDBJ databases">
        <title>A Genomic Blueprint of the Chicken Gut Microbiome.</title>
        <authorList>
            <person name="Gilroy R."/>
            <person name="Ravi A."/>
            <person name="Getino M."/>
            <person name="Pursley I."/>
            <person name="Horton D.L."/>
            <person name="Alikhan N.-F."/>
            <person name="Baker D."/>
            <person name="Gharbi K."/>
            <person name="Hall N."/>
            <person name="Watson M."/>
            <person name="Adriaenssens E.M."/>
            <person name="Foster-Nyarko E."/>
            <person name="Jarju S."/>
            <person name="Secka A."/>
            <person name="Antonio M."/>
            <person name="Oren A."/>
            <person name="Chaudhuri R."/>
            <person name="La Ragione R.M."/>
            <person name="Hildebrand F."/>
            <person name="Pallen M.J."/>
        </authorList>
    </citation>
    <scope>NUCLEOTIDE SEQUENCE [LARGE SCALE GENOMIC DNA]</scope>
    <source>
        <strain evidence="1 2">Sa3CUN1</strain>
    </source>
</reference>
<evidence type="ECO:0000313" key="1">
    <source>
        <dbReference type="EMBL" id="MBD7914649.1"/>
    </source>
</evidence>
<dbReference type="EMBL" id="JACSQZ010000014">
    <property type="protein sequence ID" value="MBD7914649.1"/>
    <property type="molecule type" value="Genomic_DNA"/>
</dbReference>
<dbReference type="Proteomes" id="UP000640335">
    <property type="component" value="Unassembled WGS sequence"/>
</dbReference>
<protein>
    <submittedName>
        <fullName evidence="1">Uncharacterized protein</fullName>
    </submittedName>
</protein>
<keyword evidence="2" id="KW-1185">Reference proteome</keyword>
<gene>
    <name evidence="1" type="ORF">H9660_05775</name>
</gene>
<organism evidence="1 2">
    <name type="scientific">Clostridium gallinarum</name>
    <dbReference type="NCBI Taxonomy" id="2762246"/>
    <lineage>
        <taxon>Bacteria</taxon>
        <taxon>Bacillati</taxon>
        <taxon>Bacillota</taxon>
        <taxon>Clostridia</taxon>
        <taxon>Eubacteriales</taxon>
        <taxon>Clostridiaceae</taxon>
        <taxon>Clostridium</taxon>
    </lineage>
</organism>
<dbReference type="RefSeq" id="WP_191749413.1">
    <property type="nucleotide sequence ID" value="NZ_JACSQZ010000014.1"/>
</dbReference>
<sequence length="63" mass="7211">MDMEDIEKKMKKLYKNVTSGKLTKEIADEMSDLIDKVEDIGGDIKDNLSSMIDDMKNAIKKMK</sequence>
<comment type="caution">
    <text evidence="1">The sequence shown here is derived from an EMBL/GenBank/DDBJ whole genome shotgun (WGS) entry which is preliminary data.</text>
</comment>
<name>A0ABR8Q2U0_9CLOT</name>
<proteinExistence type="predicted"/>
<evidence type="ECO:0000313" key="2">
    <source>
        <dbReference type="Proteomes" id="UP000640335"/>
    </source>
</evidence>